<evidence type="ECO:0000313" key="5">
    <source>
        <dbReference type="Proteomes" id="UP001185737"/>
    </source>
</evidence>
<dbReference type="Pfam" id="PF00202">
    <property type="entry name" value="Aminotran_3"/>
    <property type="match status" value="1"/>
</dbReference>
<sequence length="426" mass="44843">MTALTETTPSTTASWELISRAHRVMPGGLLGSYAMPSAVETVISHGDGSRIFDVDGKSYIDYILGSGPMIVGHCHPRVVAALAKQASRGTQFYTLSDTAIEFAERLVDSIPCAEHVKLTSSGAESTFYAMRVSRAATGRDKILKFKGAYHGHHDYAMTGSGMSTAGTPSAIDQTLLTATYNDIEGTVATIEANASELAAVIVEPIQRSTPPRPGFLEALREVTTRHGIVLIFDEMVTGFRVHLEGGQGLYGITPDLATYGKAIGGGLALAALAGRADLMDHLSPRRQDKSGYVYMSGTLNGNPLAAAAGIATLDVLQEPGAFTRLEDISQRLRTGLERVLGDAGVTAQVLGQGAMAAVLLAEGDPHDPLTAAASDPALRAKLDAEMIGRGILVNLPAKFYVSTAHNENDIDETLTAFAESIASATK</sequence>
<evidence type="ECO:0000256" key="1">
    <source>
        <dbReference type="ARBA" id="ARBA00001933"/>
    </source>
</evidence>
<name>A0ABU4CTS5_RHOJO</name>
<comment type="similarity">
    <text evidence="3">Belongs to the class-III pyridoxal-phosphate-dependent aminotransferase family.</text>
</comment>
<dbReference type="PANTHER" id="PTHR43713">
    <property type="entry name" value="GLUTAMATE-1-SEMIALDEHYDE 2,1-AMINOMUTASE"/>
    <property type="match status" value="1"/>
</dbReference>
<dbReference type="RefSeq" id="WP_317571916.1">
    <property type="nucleotide sequence ID" value="NZ_JAWLKA010000057.1"/>
</dbReference>
<comment type="caution">
    <text evidence="4">The sequence shown here is derived from an EMBL/GenBank/DDBJ whole genome shotgun (WGS) entry which is preliminary data.</text>
</comment>
<dbReference type="InterPro" id="IPR015421">
    <property type="entry name" value="PyrdxlP-dep_Trfase_major"/>
</dbReference>
<dbReference type="CDD" id="cd00610">
    <property type="entry name" value="OAT_like"/>
    <property type="match status" value="1"/>
</dbReference>
<dbReference type="InterPro" id="IPR005814">
    <property type="entry name" value="Aminotrans_3"/>
</dbReference>
<keyword evidence="2 3" id="KW-0663">Pyridoxal phosphate</keyword>
<dbReference type="SUPFAM" id="SSF53383">
    <property type="entry name" value="PLP-dependent transferases"/>
    <property type="match status" value="1"/>
</dbReference>
<evidence type="ECO:0000256" key="3">
    <source>
        <dbReference type="RuleBase" id="RU003560"/>
    </source>
</evidence>
<accession>A0ABU4CTS5</accession>
<dbReference type="GO" id="GO:0008483">
    <property type="term" value="F:transaminase activity"/>
    <property type="evidence" value="ECO:0007669"/>
    <property type="project" value="UniProtKB-KW"/>
</dbReference>
<keyword evidence="4" id="KW-0032">Aminotransferase</keyword>
<reference evidence="4 5" key="1">
    <citation type="submission" date="2023-10" db="EMBL/GenBank/DDBJ databases">
        <title>Development of a sustainable strategy for remediation of hydrocarbon-contaminated territories based on the waste exchange concept.</title>
        <authorList>
            <person name="Krivoruchko A."/>
        </authorList>
    </citation>
    <scope>NUCLEOTIDE SEQUENCE [LARGE SCALE GENOMIC DNA]</scope>
    <source>
        <strain evidence="4 5">IEGM 60</strain>
    </source>
</reference>
<comment type="cofactor">
    <cofactor evidence="1">
        <name>pyridoxal 5'-phosphate</name>
        <dbReference type="ChEBI" id="CHEBI:597326"/>
    </cofactor>
</comment>
<dbReference type="EMBL" id="JAWLKA010000057">
    <property type="protein sequence ID" value="MDV6286971.1"/>
    <property type="molecule type" value="Genomic_DNA"/>
</dbReference>
<keyword evidence="5" id="KW-1185">Reference proteome</keyword>
<gene>
    <name evidence="4" type="ORF">R3Q59_41600</name>
</gene>
<organism evidence="4 5">
    <name type="scientific">Rhodococcus jostii</name>
    <dbReference type="NCBI Taxonomy" id="132919"/>
    <lineage>
        <taxon>Bacteria</taxon>
        <taxon>Bacillati</taxon>
        <taxon>Actinomycetota</taxon>
        <taxon>Actinomycetes</taxon>
        <taxon>Mycobacteriales</taxon>
        <taxon>Nocardiaceae</taxon>
        <taxon>Rhodococcus</taxon>
    </lineage>
</organism>
<dbReference type="Gene3D" id="3.90.1150.10">
    <property type="entry name" value="Aspartate Aminotransferase, domain 1"/>
    <property type="match status" value="1"/>
</dbReference>
<dbReference type="InterPro" id="IPR015424">
    <property type="entry name" value="PyrdxlP-dep_Trfase"/>
</dbReference>
<protein>
    <submittedName>
        <fullName evidence="4">Aminotransferase class III-fold pyridoxal phosphate-dependent enzyme</fullName>
    </submittedName>
</protein>
<dbReference type="Proteomes" id="UP001185737">
    <property type="component" value="Unassembled WGS sequence"/>
</dbReference>
<keyword evidence="4" id="KW-0808">Transferase</keyword>
<dbReference type="Gene3D" id="3.40.640.10">
    <property type="entry name" value="Type I PLP-dependent aspartate aminotransferase-like (Major domain)"/>
    <property type="match status" value="1"/>
</dbReference>
<evidence type="ECO:0000256" key="2">
    <source>
        <dbReference type="ARBA" id="ARBA00022898"/>
    </source>
</evidence>
<evidence type="ECO:0000313" key="4">
    <source>
        <dbReference type="EMBL" id="MDV6286971.1"/>
    </source>
</evidence>
<dbReference type="InterPro" id="IPR015422">
    <property type="entry name" value="PyrdxlP-dep_Trfase_small"/>
</dbReference>
<proteinExistence type="inferred from homology"/>
<dbReference type="PANTHER" id="PTHR43713:SF3">
    <property type="entry name" value="GLUTAMATE-1-SEMIALDEHYDE 2,1-AMINOMUTASE 1, CHLOROPLASTIC-RELATED"/>
    <property type="match status" value="1"/>
</dbReference>